<keyword evidence="2" id="KW-0378">Hydrolase</keyword>
<feature type="chain" id="PRO_5040395615" description="Beta-glucosidase" evidence="3">
    <location>
        <begin position="26"/>
        <end position="88"/>
    </location>
</feature>
<evidence type="ECO:0000256" key="3">
    <source>
        <dbReference type="SAM" id="SignalP"/>
    </source>
</evidence>
<dbReference type="InterPro" id="IPR033132">
    <property type="entry name" value="GH_1_N_CS"/>
</dbReference>
<proteinExistence type="inferred from homology"/>
<dbReference type="InterPro" id="IPR001360">
    <property type="entry name" value="Glyco_hydro_1"/>
</dbReference>
<dbReference type="Pfam" id="PF00232">
    <property type="entry name" value="Glyco_hydro_1"/>
    <property type="match status" value="1"/>
</dbReference>
<dbReference type="GO" id="GO:0004553">
    <property type="term" value="F:hydrolase activity, hydrolyzing O-glycosyl compounds"/>
    <property type="evidence" value="ECO:0007669"/>
    <property type="project" value="InterPro"/>
</dbReference>
<dbReference type="AlphaFoldDB" id="A0A9Q0FEI8"/>
<dbReference type="GO" id="GO:0005975">
    <property type="term" value="P:carbohydrate metabolic process"/>
    <property type="evidence" value="ECO:0007669"/>
    <property type="project" value="InterPro"/>
</dbReference>
<evidence type="ECO:0008006" key="6">
    <source>
        <dbReference type="Google" id="ProtNLM"/>
    </source>
</evidence>
<dbReference type="InterPro" id="IPR017853">
    <property type="entry name" value="GH"/>
</dbReference>
<dbReference type="Gene3D" id="3.20.20.80">
    <property type="entry name" value="Glycosidases"/>
    <property type="match status" value="1"/>
</dbReference>
<accession>A0A9Q0FEI8</accession>
<reference evidence="4" key="2">
    <citation type="journal article" date="2023" name="Plants (Basel)">
        <title>Annotation of the Turnera subulata (Passifloraceae) Draft Genome Reveals the S-Locus Evolved after the Divergence of Turneroideae from Passifloroideae in a Stepwise Manner.</title>
        <authorList>
            <person name="Henning P.M."/>
            <person name="Roalson E.H."/>
            <person name="Mir W."/>
            <person name="McCubbin A.G."/>
            <person name="Shore J.S."/>
        </authorList>
    </citation>
    <scope>NUCLEOTIDE SEQUENCE</scope>
    <source>
        <strain evidence="4">F60SS</strain>
    </source>
</reference>
<keyword evidence="3" id="KW-0732">Signal</keyword>
<keyword evidence="5" id="KW-1185">Reference proteome</keyword>
<feature type="signal peptide" evidence="3">
    <location>
        <begin position="1"/>
        <end position="25"/>
    </location>
</feature>
<dbReference type="OrthoDB" id="65569at2759"/>
<dbReference type="Proteomes" id="UP001141552">
    <property type="component" value="Unassembled WGS sequence"/>
</dbReference>
<dbReference type="SUPFAM" id="SSF51445">
    <property type="entry name" value="(Trans)glycosidases"/>
    <property type="match status" value="1"/>
</dbReference>
<sequence length="88" mass="9677">MAVLGCLLFCLLLSNFGWGSTTANAQDISSLNRTSFPKGFWFGIGSASYQYEGAVKEGGRGPSNWDKYTHEHPGMHHLSFTLSILYIS</sequence>
<dbReference type="PROSITE" id="PS00653">
    <property type="entry name" value="GLYCOSYL_HYDROL_F1_2"/>
    <property type="match status" value="1"/>
</dbReference>
<gene>
    <name evidence="4" type="ORF">Tsubulata_001856</name>
</gene>
<dbReference type="EMBL" id="JAKUCV010005750">
    <property type="protein sequence ID" value="KAJ4830018.1"/>
    <property type="molecule type" value="Genomic_DNA"/>
</dbReference>
<evidence type="ECO:0000256" key="2">
    <source>
        <dbReference type="ARBA" id="ARBA00022801"/>
    </source>
</evidence>
<comment type="caution">
    <text evidence="4">The sequence shown here is derived from an EMBL/GenBank/DDBJ whole genome shotgun (WGS) entry which is preliminary data.</text>
</comment>
<comment type="similarity">
    <text evidence="1">Belongs to the glycosyl hydrolase 1 family.</text>
</comment>
<evidence type="ECO:0000313" key="4">
    <source>
        <dbReference type="EMBL" id="KAJ4830018.1"/>
    </source>
</evidence>
<protein>
    <recommendedName>
        <fullName evidence="6">Beta-glucosidase</fullName>
    </recommendedName>
</protein>
<organism evidence="4 5">
    <name type="scientific">Turnera subulata</name>
    <dbReference type="NCBI Taxonomy" id="218843"/>
    <lineage>
        <taxon>Eukaryota</taxon>
        <taxon>Viridiplantae</taxon>
        <taxon>Streptophyta</taxon>
        <taxon>Embryophyta</taxon>
        <taxon>Tracheophyta</taxon>
        <taxon>Spermatophyta</taxon>
        <taxon>Magnoliopsida</taxon>
        <taxon>eudicotyledons</taxon>
        <taxon>Gunneridae</taxon>
        <taxon>Pentapetalae</taxon>
        <taxon>rosids</taxon>
        <taxon>fabids</taxon>
        <taxon>Malpighiales</taxon>
        <taxon>Passifloraceae</taxon>
        <taxon>Turnera</taxon>
    </lineage>
</organism>
<evidence type="ECO:0000256" key="1">
    <source>
        <dbReference type="ARBA" id="ARBA00010838"/>
    </source>
</evidence>
<reference evidence="4" key="1">
    <citation type="submission" date="2022-02" db="EMBL/GenBank/DDBJ databases">
        <authorList>
            <person name="Henning P.M."/>
            <person name="McCubbin A.G."/>
            <person name="Shore J.S."/>
        </authorList>
    </citation>
    <scope>NUCLEOTIDE SEQUENCE</scope>
    <source>
        <strain evidence="4">F60SS</strain>
        <tissue evidence="4">Leaves</tissue>
    </source>
</reference>
<name>A0A9Q0FEI8_9ROSI</name>
<evidence type="ECO:0000313" key="5">
    <source>
        <dbReference type="Proteomes" id="UP001141552"/>
    </source>
</evidence>